<dbReference type="Pfam" id="PF00400">
    <property type="entry name" value="WD40"/>
    <property type="match status" value="5"/>
</dbReference>
<feature type="repeat" description="WD" evidence="6">
    <location>
        <begin position="217"/>
        <end position="251"/>
    </location>
</feature>
<dbReference type="PANTHER" id="PTHR22852:SF0">
    <property type="entry name" value="DENTICLELESS PROTEIN HOMOLOG"/>
    <property type="match status" value="1"/>
</dbReference>
<evidence type="ECO:0000256" key="6">
    <source>
        <dbReference type="PROSITE-ProRule" id="PRU00221"/>
    </source>
</evidence>
<dbReference type="InterPro" id="IPR036322">
    <property type="entry name" value="WD40_repeat_dom_sf"/>
</dbReference>
<sequence length="720" mass="81331">MKNIRFEKWLTNRQCNEKWKFPDVNSLIMEMKCNHILSFSNYPIQTELHSSDVPISTCKFSQKNKNVVAVANENGIVCIQNVKKVTDQCFVQTHKNTVYDIAWMPQHSQFVTVSGDNSAKLWDCRESNINLISVFRGHKRSVRCVSFKPENTAVFATGSRDGSLMIWDARAQKKCATFTHHVPDQIISSGAGASPVGTKCGTKKPGLSLELLNCKSVTGLVFQNDNTLISCGSLDNIIRIWDMRKTYSRSSTNPVAKYQLSAPYSGFSYLCMNSMQSKLYANCMDSYIYCFNINSYDPEPVAAFFGHENGSFYVKSSVSFDGNYLVSGSSDENAYVWNTKGAEISEEGIKPFVKLSSHLAEVTCVEMSPDNFTVITCSDDGTFRLWNCLCDKEKTDEVRRVDKATYYDVENVTAVKTLWKNKRKFDEMANPNGIQGKTDENSPHTKICRFYTVNMSLGCICEGNSSQRRGVKRLSEEPAVNPSKRKAFAAQEHTPPRREDVKHLVTAEIRTNVTPERQPPPSLPRLASKRKLEDMPNFIEESNRNKIINCNRVLGPSNSVEKKDVNKTGSEAAKSRVSESEDTSKENQKVERRSAEKSFVLGTSSPTSNLPNYIEDGTSPYIHRCPRIVQKENDWLTKLQESRRARTPELQKLVHSSPTAEQQQQKKKLKQSDHTLHKYFKVSTKPTDKSYTLQEIQKKSVDLMVIPHVVSQLTSTVGLD</sequence>
<evidence type="ECO:0000256" key="4">
    <source>
        <dbReference type="ARBA" id="ARBA00022786"/>
    </source>
</evidence>
<dbReference type="Proteomes" id="UP001372834">
    <property type="component" value="Unassembled WGS sequence"/>
</dbReference>
<feature type="compositionally biased region" description="Basic and acidic residues" evidence="7">
    <location>
        <begin position="494"/>
        <end position="505"/>
    </location>
</feature>
<feature type="region of interest" description="Disordered" evidence="7">
    <location>
        <begin position="556"/>
        <end position="614"/>
    </location>
</feature>
<dbReference type="GO" id="GO:0005634">
    <property type="term" value="C:nucleus"/>
    <property type="evidence" value="ECO:0007669"/>
    <property type="project" value="TreeGrafter"/>
</dbReference>
<feature type="compositionally biased region" description="Polar residues" evidence="7">
    <location>
        <begin position="601"/>
        <end position="611"/>
    </location>
</feature>
<feature type="region of interest" description="Disordered" evidence="7">
    <location>
        <begin position="470"/>
        <end position="531"/>
    </location>
</feature>
<evidence type="ECO:0000256" key="3">
    <source>
        <dbReference type="ARBA" id="ARBA00022737"/>
    </source>
</evidence>
<dbReference type="InterPro" id="IPR015943">
    <property type="entry name" value="WD40/YVTN_repeat-like_dom_sf"/>
</dbReference>
<feature type="compositionally biased region" description="Basic and acidic residues" evidence="7">
    <location>
        <begin position="573"/>
        <end position="596"/>
    </location>
</feature>
<comment type="pathway">
    <text evidence="1">Protein modification; protein ubiquitination.</text>
</comment>
<evidence type="ECO:0000256" key="5">
    <source>
        <dbReference type="ARBA" id="ARBA00038344"/>
    </source>
</evidence>
<dbReference type="GO" id="GO:0007095">
    <property type="term" value="P:mitotic G2 DNA damage checkpoint signaling"/>
    <property type="evidence" value="ECO:0007669"/>
    <property type="project" value="TreeGrafter"/>
</dbReference>
<evidence type="ECO:0000256" key="2">
    <source>
        <dbReference type="ARBA" id="ARBA00022574"/>
    </source>
</evidence>
<feature type="repeat" description="WD" evidence="6">
    <location>
        <begin position="355"/>
        <end position="387"/>
    </location>
</feature>
<dbReference type="SMART" id="SM00320">
    <property type="entry name" value="WD40"/>
    <property type="match status" value="7"/>
</dbReference>
<dbReference type="GO" id="GO:0030674">
    <property type="term" value="F:protein-macromolecule adaptor activity"/>
    <property type="evidence" value="ECO:0007669"/>
    <property type="project" value="TreeGrafter"/>
</dbReference>
<keyword evidence="3" id="KW-0677">Repeat</keyword>
<comment type="caution">
    <text evidence="8">The sequence shown here is derived from an EMBL/GenBank/DDBJ whole genome shotgun (WGS) entry which is preliminary data.</text>
</comment>
<evidence type="ECO:0000313" key="8">
    <source>
        <dbReference type="EMBL" id="KAK6623376.1"/>
    </source>
</evidence>
<accession>A0AAN8NZE1</accession>
<name>A0AAN8NZE1_POLSC</name>
<protein>
    <submittedName>
        <fullName evidence="8">Uncharacterized protein</fullName>
    </submittedName>
</protein>
<keyword evidence="4" id="KW-0833">Ubl conjugation pathway</keyword>
<dbReference type="InterPro" id="IPR051865">
    <property type="entry name" value="WD-repeat_CDT2_adapter"/>
</dbReference>
<dbReference type="InterPro" id="IPR001680">
    <property type="entry name" value="WD40_rpt"/>
</dbReference>
<dbReference type="SUPFAM" id="SSF50978">
    <property type="entry name" value="WD40 repeat-like"/>
    <property type="match status" value="1"/>
</dbReference>
<keyword evidence="2 6" id="KW-0853">WD repeat</keyword>
<gene>
    <name evidence="8" type="ORF">RUM43_009228</name>
</gene>
<dbReference type="GO" id="GO:0043161">
    <property type="term" value="P:proteasome-mediated ubiquitin-dependent protein catabolic process"/>
    <property type="evidence" value="ECO:0007669"/>
    <property type="project" value="TreeGrafter"/>
</dbReference>
<dbReference type="PRINTS" id="PR00320">
    <property type="entry name" value="GPROTEINBRPT"/>
</dbReference>
<dbReference type="EMBL" id="JAWJWE010000038">
    <property type="protein sequence ID" value="KAK6623376.1"/>
    <property type="molecule type" value="Genomic_DNA"/>
</dbReference>
<dbReference type="Gene3D" id="2.130.10.10">
    <property type="entry name" value="YVTN repeat-like/Quinoprotein amine dehydrogenase"/>
    <property type="match status" value="2"/>
</dbReference>
<evidence type="ECO:0000256" key="1">
    <source>
        <dbReference type="ARBA" id="ARBA00004906"/>
    </source>
</evidence>
<feature type="repeat" description="WD" evidence="6">
    <location>
        <begin position="91"/>
        <end position="123"/>
    </location>
</feature>
<evidence type="ECO:0000313" key="9">
    <source>
        <dbReference type="Proteomes" id="UP001372834"/>
    </source>
</evidence>
<feature type="region of interest" description="Disordered" evidence="7">
    <location>
        <begin position="648"/>
        <end position="672"/>
    </location>
</feature>
<dbReference type="PROSITE" id="PS50082">
    <property type="entry name" value="WD_REPEATS_2"/>
    <property type="match status" value="5"/>
</dbReference>
<dbReference type="PROSITE" id="PS50294">
    <property type="entry name" value="WD_REPEATS_REGION"/>
    <property type="match status" value="3"/>
</dbReference>
<dbReference type="PANTHER" id="PTHR22852">
    <property type="entry name" value="LETHAL 2 DENTICLELESS PROTEIN RETINOIC ACID-REGULATED NUCLEAR MATRIX-ASSOCIATED PROTEIN"/>
    <property type="match status" value="1"/>
</dbReference>
<feature type="repeat" description="WD" evidence="6">
    <location>
        <begin position="135"/>
        <end position="177"/>
    </location>
</feature>
<comment type="similarity">
    <text evidence="5">Belongs to the WD repeat cdt2 family.</text>
</comment>
<feature type="repeat" description="WD" evidence="6">
    <location>
        <begin position="321"/>
        <end position="347"/>
    </location>
</feature>
<dbReference type="AlphaFoldDB" id="A0AAN8NZE1"/>
<proteinExistence type="inferred from homology"/>
<evidence type="ECO:0000256" key="7">
    <source>
        <dbReference type="SAM" id="MobiDB-lite"/>
    </source>
</evidence>
<dbReference type="InterPro" id="IPR020472">
    <property type="entry name" value="WD40_PAC1"/>
</dbReference>
<reference evidence="8 9" key="1">
    <citation type="submission" date="2023-10" db="EMBL/GenBank/DDBJ databases">
        <title>Genomes of two closely related lineages of the louse Polyplax serrata with different host specificities.</title>
        <authorList>
            <person name="Martinu J."/>
            <person name="Tarabai H."/>
            <person name="Stefka J."/>
            <person name="Hypsa V."/>
        </authorList>
    </citation>
    <scope>NUCLEOTIDE SEQUENCE [LARGE SCALE GENOMIC DNA]</scope>
    <source>
        <strain evidence="8">HR10_N</strain>
    </source>
</reference>
<dbReference type="CDD" id="cd00200">
    <property type="entry name" value="WD40"/>
    <property type="match status" value="1"/>
</dbReference>
<organism evidence="8 9">
    <name type="scientific">Polyplax serrata</name>
    <name type="common">Common mouse louse</name>
    <dbReference type="NCBI Taxonomy" id="468196"/>
    <lineage>
        <taxon>Eukaryota</taxon>
        <taxon>Metazoa</taxon>
        <taxon>Ecdysozoa</taxon>
        <taxon>Arthropoda</taxon>
        <taxon>Hexapoda</taxon>
        <taxon>Insecta</taxon>
        <taxon>Pterygota</taxon>
        <taxon>Neoptera</taxon>
        <taxon>Paraneoptera</taxon>
        <taxon>Psocodea</taxon>
        <taxon>Troctomorpha</taxon>
        <taxon>Phthiraptera</taxon>
        <taxon>Anoplura</taxon>
        <taxon>Polyplacidae</taxon>
        <taxon>Polyplax</taxon>
    </lineage>
</organism>